<keyword evidence="10" id="KW-0150">Chloroplast</keyword>
<evidence type="ECO:0000256" key="22">
    <source>
        <dbReference type="ARBA" id="ARBA00023004"/>
    </source>
</evidence>
<evidence type="ECO:0000256" key="11">
    <source>
        <dbReference type="ARBA" id="ARBA00022531"/>
    </source>
</evidence>
<evidence type="ECO:0000256" key="27">
    <source>
        <dbReference type="ARBA" id="ARBA00048348"/>
    </source>
</evidence>
<evidence type="ECO:0000256" key="13">
    <source>
        <dbReference type="ARBA" id="ARBA00022640"/>
    </source>
</evidence>
<comment type="function">
    <text evidence="2 28">Reversible hydration of carbon dioxide.</text>
</comment>
<evidence type="ECO:0000256" key="12">
    <source>
        <dbReference type="ARBA" id="ARBA00022553"/>
    </source>
</evidence>
<dbReference type="SMART" id="SM01057">
    <property type="entry name" value="Carb_anhydrase"/>
    <property type="match status" value="1"/>
</dbReference>
<feature type="domain" description="Alpha-carbonic anhydrase" evidence="31">
    <location>
        <begin position="48"/>
        <end position="305"/>
    </location>
</feature>
<evidence type="ECO:0000256" key="10">
    <source>
        <dbReference type="ARBA" id="ARBA00022528"/>
    </source>
</evidence>
<dbReference type="SUPFAM" id="SSF81483">
    <property type="entry name" value="Bacterial photosystem II reaction centre, L and M subunits"/>
    <property type="match status" value="1"/>
</dbReference>
<dbReference type="Gene3D" id="3.10.200.10">
    <property type="entry name" value="Alpha carbonic anhydrase"/>
    <property type="match status" value="1"/>
</dbReference>
<keyword evidence="15 28" id="KW-0479">Metal-binding</keyword>
<comment type="cofactor">
    <cofactor evidence="1 28">
        <name>Zn(2+)</name>
        <dbReference type="ChEBI" id="CHEBI:29105"/>
    </cofactor>
</comment>
<keyword evidence="33" id="KW-1185">Reference proteome</keyword>
<evidence type="ECO:0000256" key="9">
    <source>
        <dbReference type="ARBA" id="ARBA00022494"/>
    </source>
</evidence>
<dbReference type="InterPro" id="IPR023561">
    <property type="entry name" value="Carbonic_anhydrase_a-class"/>
</dbReference>
<protein>
    <recommendedName>
        <fullName evidence="7 28">Carbonic anhydrase</fullName>
        <ecNumber evidence="7 28">4.2.1.1</ecNumber>
    </recommendedName>
</protein>
<dbReference type="InterPro" id="IPR000484">
    <property type="entry name" value="Photo_RC_L/M"/>
</dbReference>
<dbReference type="EC" id="4.2.1.1" evidence="7 28"/>
<evidence type="ECO:0000256" key="28">
    <source>
        <dbReference type="RuleBase" id="RU367011"/>
    </source>
</evidence>
<feature type="region of interest" description="Disordered" evidence="29">
    <location>
        <begin position="38"/>
        <end position="64"/>
    </location>
</feature>
<dbReference type="PANTHER" id="PTHR18952">
    <property type="entry name" value="CARBONIC ANHYDRASE"/>
    <property type="match status" value="1"/>
</dbReference>
<evidence type="ECO:0000259" key="31">
    <source>
        <dbReference type="PROSITE" id="PS51144"/>
    </source>
</evidence>
<evidence type="ECO:0000256" key="2">
    <source>
        <dbReference type="ARBA" id="ARBA00002904"/>
    </source>
</evidence>
<evidence type="ECO:0000256" key="15">
    <source>
        <dbReference type="ARBA" id="ARBA00022723"/>
    </source>
</evidence>
<reference evidence="32 33" key="1">
    <citation type="submission" date="2023-03" db="EMBL/GenBank/DDBJ databases">
        <title>WGS of Gossypium arboreum.</title>
        <authorList>
            <person name="Yu D."/>
        </authorList>
    </citation>
    <scope>NUCLEOTIDE SEQUENCE [LARGE SCALE GENOMIC DNA]</scope>
    <source>
        <tissue evidence="32">Leaf</tissue>
    </source>
</reference>
<evidence type="ECO:0000256" key="8">
    <source>
        <dbReference type="ARBA" id="ARBA00022448"/>
    </source>
</evidence>
<keyword evidence="23" id="KW-0793">Thylakoid</keyword>
<evidence type="ECO:0000256" key="18">
    <source>
        <dbReference type="ARBA" id="ARBA00022982"/>
    </source>
</evidence>
<evidence type="ECO:0000256" key="23">
    <source>
        <dbReference type="ARBA" id="ARBA00023078"/>
    </source>
</evidence>
<evidence type="ECO:0000256" key="29">
    <source>
        <dbReference type="SAM" id="MobiDB-lite"/>
    </source>
</evidence>
<dbReference type="InterPro" id="IPR036854">
    <property type="entry name" value="Photo_II_D1/D2_sf"/>
</dbReference>
<keyword evidence="13" id="KW-0934">Plastid</keyword>
<evidence type="ECO:0000256" key="1">
    <source>
        <dbReference type="ARBA" id="ARBA00001947"/>
    </source>
</evidence>
<keyword evidence="26" id="KW-0604">Photosystem II</keyword>
<keyword evidence="19 30" id="KW-1133">Transmembrane helix</keyword>
<evidence type="ECO:0000256" key="26">
    <source>
        <dbReference type="ARBA" id="ARBA00023276"/>
    </source>
</evidence>
<dbReference type="SUPFAM" id="SSF51069">
    <property type="entry name" value="Carbonic anhydrase"/>
    <property type="match status" value="1"/>
</dbReference>
<keyword evidence="8" id="KW-0813">Transport</keyword>
<evidence type="ECO:0000256" key="4">
    <source>
        <dbReference type="ARBA" id="ARBA00004470"/>
    </source>
</evidence>
<keyword evidence="21" id="KW-0157">Chromophore</keyword>
<comment type="similarity">
    <text evidence="6">Belongs to the reaction center PufL/M/PsbA/D family.</text>
</comment>
<dbReference type="Pfam" id="PF00194">
    <property type="entry name" value="Carb_anhydrase"/>
    <property type="match status" value="1"/>
</dbReference>
<comment type="subcellular location">
    <subcellularLocation>
        <location evidence="3">Membrane</location>
        <topology evidence="3">Multi-pass membrane protein</topology>
    </subcellularLocation>
    <subcellularLocation>
        <location evidence="4">Plastid</location>
        <location evidence="4">Chloroplast stroma</location>
    </subcellularLocation>
</comment>
<evidence type="ECO:0000256" key="19">
    <source>
        <dbReference type="ARBA" id="ARBA00022989"/>
    </source>
</evidence>
<evidence type="ECO:0000256" key="6">
    <source>
        <dbReference type="ARBA" id="ARBA00008204"/>
    </source>
</evidence>
<feature type="transmembrane region" description="Helical" evidence="30">
    <location>
        <begin position="7"/>
        <end position="29"/>
    </location>
</feature>
<dbReference type="PROSITE" id="PS51144">
    <property type="entry name" value="ALPHA_CA_2"/>
    <property type="match status" value="1"/>
</dbReference>
<organism evidence="32 33">
    <name type="scientific">Gossypium arboreum</name>
    <name type="common">Tree cotton</name>
    <name type="synonym">Gossypium nanking</name>
    <dbReference type="NCBI Taxonomy" id="29729"/>
    <lineage>
        <taxon>Eukaryota</taxon>
        <taxon>Viridiplantae</taxon>
        <taxon>Streptophyta</taxon>
        <taxon>Embryophyta</taxon>
        <taxon>Tracheophyta</taxon>
        <taxon>Spermatophyta</taxon>
        <taxon>Magnoliopsida</taxon>
        <taxon>eudicotyledons</taxon>
        <taxon>Gunneridae</taxon>
        <taxon>Pentapetalae</taxon>
        <taxon>rosids</taxon>
        <taxon>malvids</taxon>
        <taxon>Malvales</taxon>
        <taxon>Malvaceae</taxon>
        <taxon>Malvoideae</taxon>
        <taxon>Gossypium</taxon>
    </lineage>
</organism>
<evidence type="ECO:0000256" key="25">
    <source>
        <dbReference type="ARBA" id="ARBA00023239"/>
    </source>
</evidence>
<dbReference type="Pfam" id="PF00124">
    <property type="entry name" value="Photo_RC"/>
    <property type="match status" value="1"/>
</dbReference>
<keyword evidence="25 28" id="KW-0456">Lyase</keyword>
<dbReference type="InterPro" id="IPR018338">
    <property type="entry name" value="Carbonic_anhydrase_a-class_CS"/>
</dbReference>
<keyword evidence="18" id="KW-0249">Electron transport</keyword>
<dbReference type="EMBL" id="JARKNE010000009">
    <property type="protein sequence ID" value="KAK5803855.1"/>
    <property type="molecule type" value="Genomic_DNA"/>
</dbReference>
<evidence type="ECO:0000313" key="32">
    <source>
        <dbReference type="EMBL" id="KAK5803855.1"/>
    </source>
</evidence>
<keyword evidence="11" id="KW-0602">Photosynthesis</keyword>
<evidence type="ECO:0000256" key="30">
    <source>
        <dbReference type="SAM" id="Phobius"/>
    </source>
</evidence>
<evidence type="ECO:0000256" key="3">
    <source>
        <dbReference type="ARBA" id="ARBA00004141"/>
    </source>
</evidence>
<evidence type="ECO:0000256" key="5">
    <source>
        <dbReference type="ARBA" id="ARBA00006365"/>
    </source>
</evidence>
<keyword evidence="17" id="KW-0460">Magnesium</keyword>
<keyword evidence="16 28" id="KW-0862">Zinc</keyword>
<keyword evidence="12" id="KW-0597">Phosphoprotein</keyword>
<sequence length="333" mass="37418">MGLEWKIGFLLGVVGVFGGSLFNAMHASLVTSSLIRETTENESTNEDHEFNYDEGTGRGPSRWGTLKPEWRNCSDGRKQSPIDIGIVQVNSELGELQRNYRPAQAILRNRTADVAVVWSGDAGNITINGTTYRVVNCHWHSPSEHTINGTRFPLEIHIVHRSPQNKTAVVGILYRYGMPDYFILSISPFILSLQMEDQNLGFINPERIGFPGSSYYRYNGSLTTPPCSENVIWTVFRQPMTVTRSQVEALRAVLPPLESNQHIRNKCTDSGPKKSGFQNPSTIPLPFSIPTQRPPIEQHSVRFSPPQIHLRCSLLRDPSGQVCSRFFSYRLSS</sequence>
<comment type="similarity">
    <text evidence="28">Belongs to the alpha-carbonic anhydrase family.</text>
</comment>
<evidence type="ECO:0000256" key="20">
    <source>
        <dbReference type="ARBA" id="ARBA00022990"/>
    </source>
</evidence>
<keyword evidence="22" id="KW-0408">Iron</keyword>
<evidence type="ECO:0000256" key="21">
    <source>
        <dbReference type="ARBA" id="ARBA00022991"/>
    </source>
</evidence>
<dbReference type="CDD" id="cd03124">
    <property type="entry name" value="alpha_CA_prokaryotic_like"/>
    <property type="match status" value="1"/>
</dbReference>
<dbReference type="InterPro" id="IPR001148">
    <property type="entry name" value="CA_dom"/>
</dbReference>
<evidence type="ECO:0000256" key="16">
    <source>
        <dbReference type="ARBA" id="ARBA00022833"/>
    </source>
</evidence>
<accession>A0ABR0NR86</accession>
<keyword evidence="14 30" id="KW-0812">Transmembrane</keyword>
<gene>
    <name evidence="32" type="ORF">PVK06_031504</name>
</gene>
<comment type="catalytic activity">
    <reaction evidence="27 28">
        <text>hydrogencarbonate + H(+) = CO2 + H2O</text>
        <dbReference type="Rhea" id="RHEA:10748"/>
        <dbReference type="ChEBI" id="CHEBI:15377"/>
        <dbReference type="ChEBI" id="CHEBI:15378"/>
        <dbReference type="ChEBI" id="CHEBI:16526"/>
        <dbReference type="ChEBI" id="CHEBI:17544"/>
        <dbReference type="EC" id="4.2.1.1"/>
    </reaction>
</comment>
<dbReference type="InterPro" id="IPR041891">
    <property type="entry name" value="Alpha_CA_prokaryot-like"/>
</dbReference>
<evidence type="ECO:0000256" key="17">
    <source>
        <dbReference type="ARBA" id="ARBA00022842"/>
    </source>
</evidence>
<evidence type="ECO:0000256" key="7">
    <source>
        <dbReference type="ARBA" id="ARBA00012925"/>
    </source>
</evidence>
<keyword evidence="24 30" id="KW-0472">Membrane</keyword>
<name>A0ABR0NR86_GOSAR</name>
<evidence type="ECO:0000313" key="33">
    <source>
        <dbReference type="Proteomes" id="UP001358586"/>
    </source>
</evidence>
<comment type="caution">
    <text evidence="32">The sequence shown here is derived from an EMBL/GenBank/DDBJ whole genome shotgun (WGS) entry which is preliminary data.</text>
</comment>
<dbReference type="PANTHER" id="PTHR18952:SF222">
    <property type="entry name" value="CARBONIC ANHYDRASE"/>
    <property type="match status" value="1"/>
</dbReference>
<keyword evidence="9" id="KW-0148">Chlorophyll</keyword>
<dbReference type="PROSITE" id="PS00162">
    <property type="entry name" value="ALPHA_CA_1"/>
    <property type="match status" value="1"/>
</dbReference>
<proteinExistence type="inferred from homology"/>
<evidence type="ECO:0000256" key="24">
    <source>
        <dbReference type="ARBA" id="ARBA00023136"/>
    </source>
</evidence>
<dbReference type="InterPro" id="IPR036398">
    <property type="entry name" value="CA_dom_sf"/>
</dbReference>
<keyword evidence="20" id="KW-0007">Acetylation</keyword>
<dbReference type="Proteomes" id="UP001358586">
    <property type="component" value="Chromosome 9"/>
</dbReference>
<comment type="similarity">
    <text evidence="5">Belongs to the alpha-class carbonic anhydrase family.</text>
</comment>
<evidence type="ECO:0000256" key="14">
    <source>
        <dbReference type="ARBA" id="ARBA00022692"/>
    </source>
</evidence>